<keyword evidence="5 11" id="KW-0347">Helicase</keyword>
<dbReference type="PANTHER" id="PTHR43788">
    <property type="entry name" value="DNA2/NAM7 HELICASE FAMILY MEMBER"/>
    <property type="match status" value="1"/>
</dbReference>
<evidence type="ECO:0000256" key="4">
    <source>
        <dbReference type="ARBA" id="ARBA00022801"/>
    </source>
</evidence>
<dbReference type="InterPro" id="IPR027417">
    <property type="entry name" value="P-loop_NTPase"/>
</dbReference>
<dbReference type="GO" id="GO:0003677">
    <property type="term" value="F:DNA binding"/>
    <property type="evidence" value="ECO:0007669"/>
    <property type="project" value="UniProtKB-UniRule"/>
</dbReference>
<dbReference type="CDD" id="cd17933">
    <property type="entry name" value="DEXSc_RecD-like"/>
    <property type="match status" value="1"/>
</dbReference>
<keyword evidence="10 11" id="KW-0413">Isomerase</keyword>
<evidence type="ECO:0000256" key="6">
    <source>
        <dbReference type="ARBA" id="ARBA00022839"/>
    </source>
</evidence>
<comment type="function">
    <text evidence="11">A helicase/nuclease that prepares dsDNA breaks (DSB) for recombinational DNA repair. Binds to DSBs and unwinds DNA via a highly rapid and processive ATP-dependent bidirectional helicase activity. Unwinds dsDNA until it encounters a Chi (crossover hotspot instigator) sequence from the 3' direction. Cuts ssDNA a few nucleotides 3' to the Chi site. The properties and activities of the enzyme are changed at Chi. The Chi-altered holoenzyme produces a long 3'-ssDNA overhang and facilitates RecA-binding to the ssDNA for homologous DNA recombination and repair. Holoenzyme degrades any linearized DNA that is unable to undergo homologous recombination. In the holoenzyme this subunit has ssDNA-dependent ATPase and 5'-3' helicase activity. When added to pre-assembled RecBC greatly stimulates nuclease activity and augments holoenzyme processivity. Negatively regulates the RecA-loading ability of RecBCD.</text>
</comment>
<evidence type="ECO:0000256" key="2">
    <source>
        <dbReference type="ARBA" id="ARBA00022741"/>
    </source>
</evidence>
<dbReference type="SUPFAM" id="SSF52540">
    <property type="entry name" value="P-loop containing nucleoside triphosphate hydrolases"/>
    <property type="match status" value="1"/>
</dbReference>
<comment type="catalytic activity">
    <reaction evidence="11">
        <text>ATP + H2O = ADP + phosphate + H(+)</text>
        <dbReference type="Rhea" id="RHEA:13065"/>
        <dbReference type="ChEBI" id="CHEBI:15377"/>
        <dbReference type="ChEBI" id="CHEBI:15378"/>
        <dbReference type="ChEBI" id="CHEBI:30616"/>
        <dbReference type="ChEBI" id="CHEBI:43474"/>
        <dbReference type="ChEBI" id="CHEBI:456216"/>
        <dbReference type="EC" id="5.6.2.3"/>
    </reaction>
</comment>
<keyword evidence="2 11" id="KW-0547">Nucleotide-binding</keyword>
<dbReference type="GO" id="GO:0000724">
    <property type="term" value="P:double-strand break repair via homologous recombination"/>
    <property type="evidence" value="ECO:0007669"/>
    <property type="project" value="UniProtKB-UniRule"/>
</dbReference>
<dbReference type="Proteomes" id="UP000541136">
    <property type="component" value="Unassembled WGS sequence"/>
</dbReference>
<dbReference type="CDD" id="cd18809">
    <property type="entry name" value="SF1_C_RecD"/>
    <property type="match status" value="1"/>
</dbReference>
<keyword evidence="6 11" id="KW-0269">Exonuclease</keyword>
<dbReference type="GO" id="GO:0017116">
    <property type="term" value="F:single-stranded DNA helicase activity"/>
    <property type="evidence" value="ECO:0007669"/>
    <property type="project" value="TreeGrafter"/>
</dbReference>
<comment type="subunit">
    <text evidence="11">Heterotrimer of RecB, RecC and RecD. All subunits contribute to DNA-binding.</text>
</comment>
<evidence type="ECO:0000259" key="13">
    <source>
        <dbReference type="Pfam" id="PF21185"/>
    </source>
</evidence>
<keyword evidence="7 11" id="KW-0067">ATP-binding</keyword>
<name>A0A7W9TQG4_CASDE</name>
<comment type="similarity">
    <text evidence="11">Belongs to the RecD family.</text>
</comment>
<keyword evidence="1 11" id="KW-0540">Nuclease</keyword>
<evidence type="ECO:0000256" key="5">
    <source>
        <dbReference type="ARBA" id="ARBA00022806"/>
    </source>
</evidence>
<dbReference type="AlphaFoldDB" id="A0A7W9TQG4"/>
<sequence>MTEFPPWLAFGQPEDGLRDLDVAFGRLLARQAPRAPELALRLAVLCSARLAHGHPCLDLRALCESGLDAPGGDPDADERTGPPAWIDGGLDGCLAALAAAGFAGDGDGPQPLVLHGHRLYLARYWRAGRRIREDLGRRLALEPPEAREPARIRAWLDAVFAGPAAESPDWQKIACAAALLHGFSIVTGGPGTGKTTTVVRLLAVLQGLAQARGLERGLRIRLAAPTGKAAARLNESIAGALERLSAPADAALRAALERVPAEVLTLHRLLGSRPDTRRLKFHAGNPLDLDVLVVDEASMMDIEMMDAVLAALPAHARLVLLGDKDQLASVEAGAVLGELCARAEEGHYTPTQCRRLLECCGETVPDAWPWRDPAGTALDQAVVMLRHSHRFQADSGIGRFAAAVNRGDAPAVAELLRRPPDGLSLVRVGPSAEGARAASGDAWLYDSGILDADGCPALFRALRASPDPRAAQADRDRWARAVLAQQARFQVLCALRDGPWGARGLNRRIESRLRAEGLVPAAEDAWYPGRPVLVLRNHPALGLANGDIGVALPLPDPEREGAWMIRVAFAGATRDAVRWVSPARLPEVETVYALTVHKSQGSEFDRVALVLPDRKSPLLTRELLYTGATRARRALALVLPGGDVLLDHAVRRRTRRAGGIWNP</sequence>
<dbReference type="HAMAP" id="MF_01487">
    <property type="entry name" value="RecD"/>
    <property type="match status" value="1"/>
</dbReference>
<dbReference type="RefSeq" id="WP_184142757.1">
    <property type="nucleotide sequence ID" value="NZ_JACHIB010000008.1"/>
</dbReference>
<dbReference type="Gene3D" id="3.40.50.300">
    <property type="entry name" value="P-loop containing nucleotide triphosphate hydrolases"/>
    <property type="match status" value="3"/>
</dbReference>
<feature type="domain" description="UvrD-like helicase C-terminal" evidence="12">
    <location>
        <begin position="591"/>
        <end position="638"/>
    </location>
</feature>
<evidence type="ECO:0000256" key="7">
    <source>
        <dbReference type="ARBA" id="ARBA00022840"/>
    </source>
</evidence>
<dbReference type="GO" id="GO:0043139">
    <property type="term" value="F:5'-3' DNA helicase activity"/>
    <property type="evidence" value="ECO:0007669"/>
    <property type="project" value="UniProtKB-UniRule"/>
</dbReference>
<dbReference type="InterPro" id="IPR050534">
    <property type="entry name" value="Coronavir_polyprotein_1ab"/>
</dbReference>
<comment type="miscellaneous">
    <text evidence="11">In the RecBCD complex, RecB has a slow 3'-5' helicase, an exonuclease activity and loads RecA onto ssDNA, RecD has a fast 5'-3' helicase activity, while RecC stimulates the ATPase and processivity of the RecB helicase and contributes to recognition of the Chi site.</text>
</comment>
<evidence type="ECO:0000256" key="11">
    <source>
        <dbReference type="HAMAP-Rule" id="MF_01487"/>
    </source>
</evidence>
<evidence type="ECO:0000313" key="15">
    <source>
        <dbReference type="Proteomes" id="UP000541136"/>
    </source>
</evidence>
<dbReference type="PANTHER" id="PTHR43788:SF6">
    <property type="entry name" value="DNA HELICASE B"/>
    <property type="match status" value="1"/>
</dbReference>
<proteinExistence type="inferred from homology"/>
<evidence type="ECO:0000256" key="1">
    <source>
        <dbReference type="ARBA" id="ARBA00022722"/>
    </source>
</evidence>
<keyword evidence="4 11" id="KW-0378">Hydrolase</keyword>
<accession>A0A7W9TQG4</accession>
<dbReference type="Pfam" id="PF13538">
    <property type="entry name" value="UvrD_C_2"/>
    <property type="match status" value="1"/>
</dbReference>
<evidence type="ECO:0000313" key="14">
    <source>
        <dbReference type="EMBL" id="MBB6083672.1"/>
    </source>
</evidence>
<dbReference type="NCBIfam" id="TIGR01447">
    <property type="entry name" value="recD"/>
    <property type="match status" value="1"/>
</dbReference>
<keyword evidence="3 11" id="KW-0227">DNA damage</keyword>
<evidence type="ECO:0000256" key="10">
    <source>
        <dbReference type="ARBA" id="ARBA00023235"/>
    </source>
</evidence>
<dbReference type="InterPro" id="IPR006344">
    <property type="entry name" value="RecD"/>
</dbReference>
<dbReference type="GO" id="GO:0008854">
    <property type="term" value="F:exodeoxyribonuclease V activity"/>
    <property type="evidence" value="ECO:0007669"/>
    <property type="project" value="InterPro"/>
</dbReference>
<evidence type="ECO:0000256" key="3">
    <source>
        <dbReference type="ARBA" id="ARBA00022763"/>
    </source>
</evidence>
<dbReference type="GO" id="GO:0009338">
    <property type="term" value="C:exodeoxyribonuclease V complex"/>
    <property type="evidence" value="ECO:0007669"/>
    <property type="project" value="InterPro"/>
</dbReference>
<dbReference type="InterPro" id="IPR027785">
    <property type="entry name" value="UvrD-like_helicase_C"/>
</dbReference>
<keyword evidence="8 11" id="KW-0238">DNA-binding</keyword>
<dbReference type="InterPro" id="IPR041851">
    <property type="entry name" value="RecD_N_sf"/>
</dbReference>
<dbReference type="EMBL" id="JACHIB010000008">
    <property type="protein sequence ID" value="MBB6083672.1"/>
    <property type="molecule type" value="Genomic_DNA"/>
</dbReference>
<dbReference type="Pfam" id="PF21185">
    <property type="entry name" value="RecD_N"/>
    <property type="match status" value="1"/>
</dbReference>
<dbReference type="EC" id="5.6.2.3" evidence="11"/>
<evidence type="ECO:0000256" key="8">
    <source>
        <dbReference type="ARBA" id="ARBA00023125"/>
    </source>
</evidence>
<dbReference type="Pfam" id="PF13245">
    <property type="entry name" value="AAA_19"/>
    <property type="match status" value="1"/>
</dbReference>
<dbReference type="InterPro" id="IPR049550">
    <property type="entry name" value="RecD_N"/>
</dbReference>
<protein>
    <recommendedName>
        <fullName evidence="11">RecBCD enzyme subunit RecD</fullName>
        <ecNumber evidence="11">5.6.2.3</ecNumber>
    </recommendedName>
    <alternativeName>
        <fullName evidence="11">DNA 5'-3' helicase subunit RecD</fullName>
    </alternativeName>
    <alternativeName>
        <fullName evidence="11">Exonuclease V subunit RecD</fullName>
        <shortName evidence="11">ExoV subunit RecD</shortName>
    </alternativeName>
    <alternativeName>
        <fullName evidence="11">Helicase/nuclease RecBCD subunit RecD</fullName>
    </alternativeName>
</protein>
<comment type="caution">
    <text evidence="14">The sequence shown here is derived from an EMBL/GenBank/DDBJ whole genome shotgun (WGS) entry which is preliminary data.</text>
</comment>
<dbReference type="Gene3D" id="1.10.10.1020">
    <property type="entry name" value="RecBCD complex, subunit RecD, N-terminal domain"/>
    <property type="match status" value="1"/>
</dbReference>
<evidence type="ECO:0000256" key="9">
    <source>
        <dbReference type="ARBA" id="ARBA00023204"/>
    </source>
</evidence>
<gene>
    <name evidence="11" type="primary">recD</name>
    <name evidence="14" type="ORF">HNR28_001711</name>
</gene>
<keyword evidence="9 11" id="KW-0234">DNA repair</keyword>
<feature type="binding site" evidence="11">
    <location>
        <begin position="188"/>
        <end position="195"/>
    </location>
    <ligand>
        <name>ATP</name>
        <dbReference type="ChEBI" id="CHEBI:30616"/>
    </ligand>
</feature>
<organism evidence="14 15">
    <name type="scientific">Castellaniella defragrans</name>
    <name type="common">Alcaligenes defragrans</name>
    <dbReference type="NCBI Taxonomy" id="75697"/>
    <lineage>
        <taxon>Bacteria</taxon>
        <taxon>Pseudomonadati</taxon>
        <taxon>Pseudomonadota</taxon>
        <taxon>Betaproteobacteria</taxon>
        <taxon>Burkholderiales</taxon>
        <taxon>Alcaligenaceae</taxon>
        <taxon>Castellaniella</taxon>
    </lineage>
</organism>
<reference evidence="14 15" key="1">
    <citation type="submission" date="2020-08" db="EMBL/GenBank/DDBJ databases">
        <title>Genomic Encyclopedia of Type Strains, Phase IV (KMG-IV): sequencing the most valuable type-strain genomes for metagenomic binning, comparative biology and taxonomic classification.</title>
        <authorList>
            <person name="Goeker M."/>
        </authorList>
    </citation>
    <scope>NUCLEOTIDE SEQUENCE [LARGE SCALE GENOMIC DNA]</scope>
    <source>
        <strain evidence="14 15">DSM 12141</strain>
    </source>
</reference>
<feature type="domain" description="RecBCD enzyme subunit RecD N-terminal" evidence="13">
    <location>
        <begin position="16"/>
        <end position="120"/>
    </location>
</feature>
<dbReference type="GO" id="GO:0005524">
    <property type="term" value="F:ATP binding"/>
    <property type="evidence" value="ECO:0007669"/>
    <property type="project" value="UniProtKB-UniRule"/>
</dbReference>
<evidence type="ECO:0000259" key="12">
    <source>
        <dbReference type="Pfam" id="PF13538"/>
    </source>
</evidence>